<dbReference type="InterPro" id="IPR013750">
    <property type="entry name" value="GHMP_kinase_C_dom"/>
</dbReference>
<dbReference type="GO" id="GO:0005524">
    <property type="term" value="F:ATP binding"/>
    <property type="evidence" value="ECO:0007669"/>
    <property type="project" value="UniProtKB-KW"/>
</dbReference>
<protein>
    <submittedName>
        <fullName evidence="8">Putative GHMP kinase family protein</fullName>
    </submittedName>
</protein>
<reference evidence="8" key="1">
    <citation type="submission" date="2020-03" db="EMBL/GenBank/DDBJ databases">
        <title>The deep terrestrial virosphere.</title>
        <authorList>
            <person name="Holmfeldt K."/>
            <person name="Nilsson E."/>
            <person name="Simone D."/>
            <person name="Lopez-Fernandez M."/>
            <person name="Wu X."/>
            <person name="de Brujin I."/>
            <person name="Lundin D."/>
            <person name="Andersson A."/>
            <person name="Bertilsson S."/>
            <person name="Dopson M."/>
        </authorList>
    </citation>
    <scope>NUCLEOTIDE SEQUENCE</scope>
    <source>
        <strain evidence="8">MM415B00994</strain>
    </source>
</reference>
<evidence type="ECO:0000256" key="5">
    <source>
        <dbReference type="ARBA" id="ARBA00038121"/>
    </source>
</evidence>
<keyword evidence="4" id="KW-0067">ATP-binding</keyword>
<comment type="similarity">
    <text evidence="5">Belongs to the GHMP kinase family.</text>
</comment>
<dbReference type="Gene3D" id="3.30.230.120">
    <property type="match status" value="1"/>
</dbReference>
<dbReference type="PRINTS" id="PR00960">
    <property type="entry name" value="LMBPPROTEIN"/>
</dbReference>
<gene>
    <name evidence="8" type="ORF">MM415B00994_0004</name>
</gene>
<evidence type="ECO:0000259" key="6">
    <source>
        <dbReference type="Pfam" id="PF00288"/>
    </source>
</evidence>
<feature type="domain" description="GHMP kinase N-terminal" evidence="6">
    <location>
        <begin position="77"/>
        <end position="155"/>
    </location>
</feature>
<dbReference type="InterPro" id="IPR052203">
    <property type="entry name" value="GHMP_Kinase-Related"/>
</dbReference>
<dbReference type="Pfam" id="PF00288">
    <property type="entry name" value="GHMP_kinases_N"/>
    <property type="match status" value="1"/>
</dbReference>
<dbReference type="GO" id="GO:0042352">
    <property type="term" value="P:GDP-L-fucose salvage"/>
    <property type="evidence" value="ECO:0007669"/>
    <property type="project" value="TreeGrafter"/>
</dbReference>
<evidence type="ECO:0000256" key="4">
    <source>
        <dbReference type="ARBA" id="ARBA00022840"/>
    </source>
</evidence>
<dbReference type="InterPro" id="IPR014606">
    <property type="entry name" value="Heptose_7-P_kinase"/>
</dbReference>
<evidence type="ECO:0000259" key="7">
    <source>
        <dbReference type="Pfam" id="PF08544"/>
    </source>
</evidence>
<sequence length="327" mass="36637">MIITRAPTRITFGGGGTDIKSYYEHEPGFLIAAGIDKYTWILANRGYYDHIHLKYSSEERVTKVDDIKHGIFREALKSFKWTDPIELVSMADYPVGCGLGTSGSFTVALVKAIAEYIKNPTWQAYNIADHACYIEIDLLKEPIGKQDQFASAYGGLNCYKFEQDGQVVVTPLNVPNVAELEKNLMLFDTRIPRSSAEILTDQVKEMEANGAVIRKLDKTKQVAYAMKDMLTLGNIHDFGVRLNDYWNMRKKFSDKITNPKIDEAYDIALRNGALGGKLQGAGGGGFLLFYCPERHEKLIKALEGVGLKHMPFKFDYKGVSSYVTNGM</sequence>
<organism evidence="8">
    <name type="scientific">viral metagenome</name>
    <dbReference type="NCBI Taxonomy" id="1070528"/>
    <lineage>
        <taxon>unclassified sequences</taxon>
        <taxon>metagenomes</taxon>
        <taxon>organismal metagenomes</taxon>
    </lineage>
</organism>
<dbReference type="EMBL" id="MT141432">
    <property type="protein sequence ID" value="QJA61147.1"/>
    <property type="molecule type" value="Genomic_DNA"/>
</dbReference>
<dbReference type="InterPro" id="IPR006204">
    <property type="entry name" value="GHMP_kinase_N_dom"/>
</dbReference>
<dbReference type="PIRSF" id="PIRSF036406">
    <property type="entry name" value="Hept_kin"/>
    <property type="match status" value="1"/>
</dbReference>
<name>A0A6M3IVV7_9ZZZZ</name>
<evidence type="ECO:0000256" key="2">
    <source>
        <dbReference type="ARBA" id="ARBA00022741"/>
    </source>
</evidence>
<dbReference type="PANTHER" id="PTHR32463:SF0">
    <property type="entry name" value="L-FUCOSE KINASE"/>
    <property type="match status" value="1"/>
</dbReference>
<dbReference type="SUPFAM" id="SSF54211">
    <property type="entry name" value="Ribosomal protein S5 domain 2-like"/>
    <property type="match status" value="1"/>
</dbReference>
<feature type="domain" description="GHMP kinase C-terminal" evidence="7">
    <location>
        <begin position="233"/>
        <end position="300"/>
    </location>
</feature>
<dbReference type="InterPro" id="IPR001174">
    <property type="entry name" value="HddA/FKP"/>
</dbReference>
<keyword evidence="1" id="KW-0808">Transferase</keyword>
<evidence type="ECO:0000256" key="1">
    <source>
        <dbReference type="ARBA" id="ARBA00022679"/>
    </source>
</evidence>
<keyword evidence="3 8" id="KW-0418">Kinase</keyword>
<dbReference type="GO" id="GO:0050201">
    <property type="term" value="F:fucokinase activity"/>
    <property type="evidence" value="ECO:0007669"/>
    <property type="project" value="TreeGrafter"/>
</dbReference>
<keyword evidence="2" id="KW-0547">Nucleotide-binding</keyword>
<dbReference type="PANTHER" id="PTHR32463">
    <property type="entry name" value="L-FUCOSE KINASE"/>
    <property type="match status" value="1"/>
</dbReference>
<proteinExistence type="inferred from homology"/>
<accession>A0A6M3IVV7</accession>
<dbReference type="SUPFAM" id="SSF55060">
    <property type="entry name" value="GHMP Kinase, C-terminal domain"/>
    <property type="match status" value="1"/>
</dbReference>
<dbReference type="Pfam" id="PF08544">
    <property type="entry name" value="GHMP_kinases_C"/>
    <property type="match status" value="1"/>
</dbReference>
<dbReference type="InterPro" id="IPR036554">
    <property type="entry name" value="GHMP_kinase_C_sf"/>
</dbReference>
<dbReference type="InterPro" id="IPR020568">
    <property type="entry name" value="Ribosomal_Su5_D2-typ_SF"/>
</dbReference>
<evidence type="ECO:0000313" key="8">
    <source>
        <dbReference type="EMBL" id="QJA61147.1"/>
    </source>
</evidence>
<evidence type="ECO:0000256" key="3">
    <source>
        <dbReference type="ARBA" id="ARBA00022777"/>
    </source>
</evidence>
<dbReference type="AlphaFoldDB" id="A0A6M3IVV7"/>